<evidence type="ECO:0000256" key="8">
    <source>
        <dbReference type="ARBA" id="ARBA00023002"/>
    </source>
</evidence>
<accession>A0A9W3AAP6</accession>
<comment type="catalytic activity">
    <reaction evidence="15">
        <text>N(6),N(6)-dimethyl-L-lysyl(9)-[histone H3] + 2 2-oxoglutarate + 2 O2 = L-lysyl(9)-[histone H3] + 2 formaldehyde + 2 succinate + 2 CO2</text>
        <dbReference type="Rhea" id="RHEA:60188"/>
        <dbReference type="Rhea" id="RHEA-COMP:15541"/>
        <dbReference type="Rhea" id="RHEA-COMP:15546"/>
        <dbReference type="ChEBI" id="CHEBI:15379"/>
        <dbReference type="ChEBI" id="CHEBI:16526"/>
        <dbReference type="ChEBI" id="CHEBI:16810"/>
        <dbReference type="ChEBI" id="CHEBI:16842"/>
        <dbReference type="ChEBI" id="CHEBI:29969"/>
        <dbReference type="ChEBI" id="CHEBI:30031"/>
        <dbReference type="ChEBI" id="CHEBI:61976"/>
        <dbReference type="EC" id="1.14.11.65"/>
    </reaction>
</comment>
<evidence type="ECO:0000256" key="14">
    <source>
        <dbReference type="ARBA" id="ARBA00038951"/>
    </source>
</evidence>
<evidence type="ECO:0000256" key="15">
    <source>
        <dbReference type="ARBA" id="ARBA00047648"/>
    </source>
</evidence>
<dbReference type="GO" id="GO:0000118">
    <property type="term" value="C:histone deacetylase complex"/>
    <property type="evidence" value="ECO:0007669"/>
    <property type="project" value="TreeGrafter"/>
</dbReference>
<feature type="compositionally biased region" description="Polar residues" evidence="16">
    <location>
        <begin position="1258"/>
        <end position="1297"/>
    </location>
</feature>
<evidence type="ECO:0000256" key="11">
    <source>
        <dbReference type="ARBA" id="ARBA00023163"/>
    </source>
</evidence>
<keyword evidence="10" id="KW-0805">Transcription regulation</keyword>
<feature type="compositionally biased region" description="Basic and acidic residues" evidence="16">
    <location>
        <begin position="2185"/>
        <end position="2198"/>
    </location>
</feature>
<evidence type="ECO:0000256" key="6">
    <source>
        <dbReference type="ARBA" id="ARBA00022853"/>
    </source>
</evidence>
<evidence type="ECO:0000256" key="1">
    <source>
        <dbReference type="ARBA" id="ARBA00001954"/>
    </source>
</evidence>
<dbReference type="InterPro" id="IPR054504">
    <property type="entry name" value="PWWP_KDM3B"/>
</dbReference>
<dbReference type="SMART" id="SM00558">
    <property type="entry name" value="JmjC"/>
    <property type="match status" value="1"/>
</dbReference>
<dbReference type="OrthoDB" id="1667110at2759"/>
<evidence type="ECO:0000256" key="12">
    <source>
        <dbReference type="ARBA" id="ARBA00023242"/>
    </source>
</evidence>
<evidence type="ECO:0000313" key="18">
    <source>
        <dbReference type="Proteomes" id="UP001165740"/>
    </source>
</evidence>
<evidence type="ECO:0000256" key="16">
    <source>
        <dbReference type="SAM" id="MobiDB-lite"/>
    </source>
</evidence>
<dbReference type="GO" id="GO:0006357">
    <property type="term" value="P:regulation of transcription by RNA polymerase II"/>
    <property type="evidence" value="ECO:0007669"/>
    <property type="project" value="TreeGrafter"/>
</dbReference>
<protein>
    <recommendedName>
        <fullName evidence="14">[histone H3]-dimethyl-L-lysine(9) demethylase</fullName>
        <ecNumber evidence="14">1.14.11.65</ecNumber>
    </recommendedName>
</protein>
<feature type="region of interest" description="Disordered" evidence="16">
    <location>
        <begin position="1348"/>
        <end position="1449"/>
    </location>
</feature>
<keyword evidence="11" id="KW-0804">Transcription</keyword>
<dbReference type="Pfam" id="PF22989">
    <property type="entry name" value="DUF7030"/>
    <property type="match status" value="1"/>
</dbReference>
<comment type="subcellular location">
    <subcellularLocation>
        <location evidence="2">Nucleus</location>
    </subcellularLocation>
</comment>
<feature type="region of interest" description="Disordered" evidence="16">
    <location>
        <begin position="398"/>
        <end position="482"/>
    </location>
</feature>
<feature type="compositionally biased region" description="Polar residues" evidence="16">
    <location>
        <begin position="1373"/>
        <end position="1387"/>
    </location>
</feature>
<evidence type="ECO:0000256" key="13">
    <source>
        <dbReference type="ARBA" id="ARBA00037987"/>
    </source>
</evidence>
<feature type="region of interest" description="Disordered" evidence="16">
    <location>
        <begin position="261"/>
        <end position="285"/>
    </location>
</feature>
<name>A0A9W3AAP6_BIOGL</name>
<feature type="compositionally biased region" description="Basic and acidic residues" evidence="16">
    <location>
        <begin position="1069"/>
        <end position="1083"/>
    </location>
</feature>
<feature type="compositionally biased region" description="Basic and acidic residues" evidence="16">
    <location>
        <begin position="1751"/>
        <end position="1762"/>
    </location>
</feature>
<evidence type="ECO:0000256" key="3">
    <source>
        <dbReference type="ARBA" id="ARBA00022723"/>
    </source>
</evidence>
<dbReference type="GO" id="GO:0003712">
    <property type="term" value="F:transcription coregulator activity"/>
    <property type="evidence" value="ECO:0007669"/>
    <property type="project" value="TreeGrafter"/>
</dbReference>
<feature type="compositionally biased region" description="Basic residues" evidence="16">
    <location>
        <begin position="1741"/>
        <end position="1750"/>
    </location>
</feature>
<comment type="similarity">
    <text evidence="13">Belongs to the JHDM2 histone demethylase family.</text>
</comment>
<dbReference type="Proteomes" id="UP001165740">
    <property type="component" value="Chromosome 1"/>
</dbReference>
<feature type="region of interest" description="Disordered" evidence="16">
    <location>
        <begin position="1503"/>
        <end position="1523"/>
    </location>
</feature>
<keyword evidence="4" id="KW-0863">Zinc-finger</keyword>
<feature type="region of interest" description="Disordered" evidence="16">
    <location>
        <begin position="2130"/>
        <end position="2168"/>
    </location>
</feature>
<keyword evidence="7" id="KW-0223">Dioxygenase</keyword>
<dbReference type="RefSeq" id="XP_055884367.1">
    <property type="nucleotide sequence ID" value="XM_056028392.1"/>
</dbReference>
<feature type="compositionally biased region" description="Low complexity" evidence="16">
    <location>
        <begin position="655"/>
        <end position="670"/>
    </location>
</feature>
<feature type="compositionally biased region" description="Basic and acidic residues" evidence="16">
    <location>
        <begin position="450"/>
        <end position="459"/>
    </location>
</feature>
<gene>
    <name evidence="19" type="primary">LOC106074056</name>
</gene>
<evidence type="ECO:0000313" key="19">
    <source>
        <dbReference type="RefSeq" id="XP_055884367.1"/>
    </source>
</evidence>
<organism evidence="18 19">
    <name type="scientific">Biomphalaria glabrata</name>
    <name type="common">Bloodfluke planorb</name>
    <name type="synonym">Freshwater snail</name>
    <dbReference type="NCBI Taxonomy" id="6526"/>
    <lineage>
        <taxon>Eukaryota</taxon>
        <taxon>Metazoa</taxon>
        <taxon>Spiralia</taxon>
        <taxon>Lophotrochozoa</taxon>
        <taxon>Mollusca</taxon>
        <taxon>Gastropoda</taxon>
        <taxon>Heterobranchia</taxon>
        <taxon>Euthyneura</taxon>
        <taxon>Panpulmonata</taxon>
        <taxon>Hygrophila</taxon>
        <taxon>Lymnaeoidea</taxon>
        <taxon>Planorbidae</taxon>
        <taxon>Biomphalaria</taxon>
    </lineage>
</organism>
<evidence type="ECO:0000256" key="2">
    <source>
        <dbReference type="ARBA" id="ARBA00004123"/>
    </source>
</evidence>
<dbReference type="InterPro" id="IPR045109">
    <property type="entry name" value="LSDs-like"/>
</dbReference>
<evidence type="ECO:0000256" key="9">
    <source>
        <dbReference type="ARBA" id="ARBA00023004"/>
    </source>
</evidence>
<dbReference type="InterPro" id="IPR003347">
    <property type="entry name" value="JmjC_dom"/>
</dbReference>
<keyword evidence="12" id="KW-0539">Nucleus</keyword>
<feature type="region of interest" description="Disordered" evidence="16">
    <location>
        <begin position="2185"/>
        <end position="2211"/>
    </location>
</feature>
<comment type="cofactor">
    <cofactor evidence="1">
        <name>Fe(2+)</name>
        <dbReference type="ChEBI" id="CHEBI:29033"/>
    </cofactor>
</comment>
<dbReference type="PANTHER" id="PTHR12549:SF38">
    <property type="entry name" value="JMJC DOMAIN-CONTAINING HISTONE DEMETHYLASE 2, ISOFORM A"/>
    <property type="match status" value="1"/>
</dbReference>
<evidence type="ECO:0000256" key="10">
    <source>
        <dbReference type="ARBA" id="ARBA00023015"/>
    </source>
</evidence>
<keyword evidence="3" id="KW-0479">Metal-binding</keyword>
<keyword evidence="18" id="KW-1185">Reference proteome</keyword>
<dbReference type="GO" id="GO:0008270">
    <property type="term" value="F:zinc ion binding"/>
    <property type="evidence" value="ECO:0007669"/>
    <property type="project" value="UniProtKB-KW"/>
</dbReference>
<feature type="region of interest" description="Disordered" evidence="16">
    <location>
        <begin position="320"/>
        <end position="359"/>
    </location>
</feature>
<feature type="compositionally biased region" description="Polar residues" evidence="16">
    <location>
        <begin position="1585"/>
        <end position="1597"/>
    </location>
</feature>
<dbReference type="GO" id="GO:0000785">
    <property type="term" value="C:chromatin"/>
    <property type="evidence" value="ECO:0007669"/>
    <property type="project" value="TreeGrafter"/>
</dbReference>
<feature type="compositionally biased region" description="Basic and acidic residues" evidence="16">
    <location>
        <begin position="466"/>
        <end position="482"/>
    </location>
</feature>
<feature type="compositionally biased region" description="Basic and acidic residues" evidence="16">
    <location>
        <begin position="398"/>
        <end position="415"/>
    </location>
</feature>
<feature type="region of interest" description="Disordered" evidence="16">
    <location>
        <begin position="1045"/>
        <end position="1064"/>
    </location>
</feature>
<dbReference type="FunFam" id="2.60.120.650:FF:000004">
    <property type="entry name" value="Putative lysine-specific demethylase 3B"/>
    <property type="match status" value="1"/>
</dbReference>
<dbReference type="Pfam" id="PF02373">
    <property type="entry name" value="JmjC"/>
    <property type="match status" value="1"/>
</dbReference>
<dbReference type="SUPFAM" id="SSF51197">
    <property type="entry name" value="Clavaminate synthase-like"/>
    <property type="match status" value="1"/>
</dbReference>
<proteinExistence type="inferred from homology"/>
<feature type="region of interest" description="Disordered" evidence="16">
    <location>
        <begin position="963"/>
        <end position="996"/>
    </location>
</feature>
<feature type="compositionally biased region" description="Polar residues" evidence="16">
    <location>
        <begin position="1785"/>
        <end position="1810"/>
    </location>
</feature>
<dbReference type="Gene3D" id="2.60.120.650">
    <property type="entry name" value="Cupin"/>
    <property type="match status" value="1"/>
</dbReference>
<feature type="compositionally biased region" description="Basic and acidic residues" evidence="16">
    <location>
        <begin position="1849"/>
        <end position="1860"/>
    </location>
</feature>
<dbReference type="GO" id="GO:0140683">
    <property type="term" value="F:histone H3K9me/H3K9me2 demethylase activity"/>
    <property type="evidence" value="ECO:0007669"/>
    <property type="project" value="UniProtKB-EC"/>
</dbReference>
<dbReference type="GO" id="GO:0031490">
    <property type="term" value="F:chromatin DNA binding"/>
    <property type="evidence" value="ECO:0007669"/>
    <property type="project" value="TreeGrafter"/>
</dbReference>
<dbReference type="Pfam" id="PF22987">
    <property type="entry name" value="Tudor_KDM3B"/>
    <property type="match status" value="1"/>
</dbReference>
<evidence type="ECO:0000256" key="5">
    <source>
        <dbReference type="ARBA" id="ARBA00022833"/>
    </source>
</evidence>
<dbReference type="Pfam" id="PF22988">
    <property type="entry name" value="PWWP_KDM3B"/>
    <property type="match status" value="1"/>
</dbReference>
<dbReference type="GeneID" id="106074056"/>
<feature type="region of interest" description="Disordered" evidence="16">
    <location>
        <begin position="637"/>
        <end position="743"/>
    </location>
</feature>
<feature type="region of interest" description="Disordered" evidence="16">
    <location>
        <begin position="1069"/>
        <end position="1088"/>
    </location>
</feature>
<dbReference type="EC" id="1.14.11.65" evidence="14"/>
<feature type="compositionally biased region" description="Polar residues" evidence="16">
    <location>
        <begin position="671"/>
        <end position="700"/>
    </location>
</feature>
<feature type="compositionally biased region" description="Basic and acidic residues" evidence="16">
    <location>
        <begin position="719"/>
        <end position="734"/>
    </location>
</feature>
<feature type="region of interest" description="Disordered" evidence="16">
    <location>
        <begin position="1561"/>
        <end position="1604"/>
    </location>
</feature>
<feature type="compositionally biased region" description="Low complexity" evidence="16">
    <location>
        <begin position="1811"/>
        <end position="1837"/>
    </location>
</feature>
<feature type="compositionally biased region" description="Low complexity" evidence="16">
    <location>
        <begin position="1349"/>
        <end position="1364"/>
    </location>
</feature>
<feature type="compositionally biased region" description="Low complexity" evidence="16">
    <location>
        <begin position="1432"/>
        <end position="1449"/>
    </location>
</feature>
<dbReference type="PANTHER" id="PTHR12549">
    <property type="entry name" value="JMJC DOMAIN-CONTAINING HISTONE DEMETHYLATION PROTEIN"/>
    <property type="match status" value="1"/>
</dbReference>
<dbReference type="OMA" id="WKRELPI"/>
<feature type="region of interest" description="Disordered" evidence="16">
    <location>
        <begin position="1671"/>
        <end position="1866"/>
    </location>
</feature>
<evidence type="ECO:0000256" key="4">
    <source>
        <dbReference type="ARBA" id="ARBA00022771"/>
    </source>
</evidence>
<dbReference type="InterPro" id="IPR054503">
    <property type="entry name" value="KDM3AB_Tudor"/>
</dbReference>
<evidence type="ECO:0000259" key="17">
    <source>
        <dbReference type="PROSITE" id="PS51184"/>
    </source>
</evidence>
<feature type="compositionally biased region" description="Polar residues" evidence="16">
    <location>
        <begin position="320"/>
        <end position="332"/>
    </location>
</feature>
<feature type="compositionally biased region" description="Low complexity" evidence="16">
    <location>
        <begin position="422"/>
        <end position="445"/>
    </location>
</feature>
<reference evidence="19" key="1">
    <citation type="submission" date="2025-08" db="UniProtKB">
        <authorList>
            <consortium name="RefSeq"/>
        </authorList>
    </citation>
    <scope>IDENTIFICATION</scope>
</reference>
<sequence>MAYKSREELVGKRFISVKSDGKLKLSKILDWEWRSGFVRAVSSRDSSNAKFTVLVEFDDTGWKSREYVKVHEVFQEFLVEHTLVWIGKKDSNSLPELRSALCFKPVVDKAGLFQHSKRPVEFLSDRLIGIVEEKDISFYKEGDENTLLAVRDNPDVVKWIKAWTDYQDGQKILLTTPTVLLGYRVEVYRTEGTTQWYTAVIKSYNHANKSLTLTDDTVLEEHNEDPTLIQMHLIGDGVVDSILNGVDVGVAQRRRPRCTVTKQNSKDSASLITTTRGPISVGTGNSNNSAVCQARTSNNNTCTQPPAFINNKVAKSRQTSLAEASVSGTSAGSEAAEKGQLLSKSSKQTPKRKSDPTLKVAKKLSASKTLKKSASDENLETGSLVCKQTCNVLVKRIEEQSEESSKSQRLRDRSVQNKKNSKSVVIKNSASLEESNSLLNPSETSNAKDCMTESEEKPKDKKRKQTKELENVSHKSKEFKGSLNEVPKESLCHGLKNTPDAHISVNANVKTPTNVTTDVLSSSSPALVNVNSLRKEVNHLEEKTSNHELCNQPGLKAQKSKLDEHSTRVYLGGNITGNISNSVEQTDSNFEEDMHYKKQMLRAGGNISSHPSTPTLSVTEGIDRSLTEQLTKRNTKNEKFCLNGDNKLGPEEIYSSTSSLSSQRSESSTTLGKSNELTSDRQSAFTCVQSSLSRSNNATPASEDRADSRASDSQLSGHLSEDKRPGSRLDEIRSVKSSPGSSPLVVDRHEAVHVYRDPELMRKNPVQSNVQNILAQKMNQPFPAGHSSSLPGASATSQSVTAAAFTGVPSLSTRTLLSTIPPYTNPHQLTPSISHHLALPSHGYPMDAVVRVQQHQQQLAVMQQLQMGAYNLGTSSSLEALWQRKLPPTNPIPAQWLQQKPPESLLASELAAALHIQKLEQERREHEQRRELERLERDRERLEQERRDKERREVLERERVEKEKIEREKAERERLEKERIDKERQERERQEWEHNQNQERILRESVDTVAAVDQHFAESLTRLATQQGIGMFPSITRGTGRGFIPKTESHHSLPSHSLPFDKQIERKDKIKREPEPLPDDKRYLTKPSSEKSSVFANYSYNTNFQTSSGITQPNQKPVFNLYGYPLSHSTITTEQLKQRGLVSEPRQIKEETQDKKLFYSSNSPVMSMHSSQSYLPKDIKREAHSSVIVKRDTKPVIKMETPVAAHSHHNSPSSPRPQQPRPAHTPEHRPDRPLSSSTSPATGIHSHLLHHSSPVPSGTQTSLSTSFHSVDTHSSPRSQSPYKPATSQSQPLNFCKSPNTIKKAHEQQLLQTHSNYSAPIAQLPVSMPSSNAYSYSLIQQGLVPNPIYSQGGSSHSSGPPLSQHTPSPLVASLPTNLSQVTKPSQLSPPGCKRKSGSKDSSNANRKKQKGLNDVPGVGQPLSIPVTTPQILTNPSPYTTSSSTSISKPNTALSTALSSSSLPSVNSSSYNDSFKSFVEQTVQIAFLQDEKNTQEKAERERLMASFGSTKQDDRKAEPSVQSVPSVTQAAASALIASRLDLPPASDSYNNRIMETINRVANNQADTDSDTLSASSPPPQSKPDNHSPLNKNVSLSGSSHPHHMKKAWLQRHDEDKKYETPVLSQCEDDSNTSIGHSRDIISCVENSTPHSDQGNESLGATPANVVVTLSNGTVSDLNHNSDESTSSASESEMQNSSKDFGTKKRNQPSKPNSGLAKKSRTESGKESPVSTPPPSSSNSSNSSRKKNSTNKRNKLEKDKLKDEQGYSSAKQSRDNSPVPPKQDKNKMSSLPMVSTPSPHSPERSNPSPALSESNTANMSPASSTSSNSSNTATSSKSGSKNLNKDKKKTRRNQESSSKDSKKSSSFNKPLVKMTVANLKRTMIPFIQDGPCSEITPKLTKCRECKMTPVQRSKKQPNIFCRFYAFRRLKYNPRGLVTIHGFSELSDADPDDIEPWLPRFPIEEPELDVENSKFIIAKVGDKFCELVEQEKEAKSWARDDVKIVWKRAVMGVREMCDVCDTTLFNMHWVCQKCGFVVCLDCYKVRIKEGKKALIDDKWLTCSANRQAHKASEMMLTQIIPSDALWELGRLIHDIRTKWSIPSNCPCGGGNSENKLVPKNGINQQLLNAVNTRKLPNGYGSEEHGNKHSNKSKKPQENIPLKNLDSYNPDTTSSPLSILAEIATMEPESKLDAKRKLEKTSVQDESLEETDKKSGCSTLRELLTKTAGKPKVTNDKKGKKGSGLSTLDDIIQSVVEKSCTDGGSAPFKFLHYTPRLGGWKREVPIMVHNLTETSVLYPDVPHSWLCDGRLLRLHDAHHKGNLQIFQEQWKRGQPVLVSCANKKMNINLWKPEVFSKEFGHLENEVVNCRTGNTIIGHTMGDFWDGFENLTNRPVDENDDPMLLKLKDWPPGDDFSELLPSRFQDLMQALPLPEYTQRNGKLNLASRLPDFLVRPDLGPKMYNAYGSSQFPKEGTTNLHLDISDAVNVMVYVGIPWDGPGGRKAQEEAAVKAIDDAGCDSITKRRVREVHEIPGALWHIYDAHDADKIRDFLNKVAKERGEIIEKDHDAIHDQSWYLDKELCDRLLKEYGVQGYTIVQCLGDALFIPAGAPHQVRNLHSCVKVAEDFVSPEHLNHCFRLTQEFRQLSETHSNHEDKLQVKNIIYHAVKDAIAVLREHNPEDE</sequence>
<feature type="compositionally biased region" description="Low complexity" evidence="16">
    <location>
        <begin position="1681"/>
        <end position="1695"/>
    </location>
</feature>
<keyword evidence="5" id="KW-0862">Zinc</keyword>
<evidence type="ECO:0000256" key="7">
    <source>
        <dbReference type="ARBA" id="ARBA00022964"/>
    </source>
</evidence>
<feature type="domain" description="JmjC" evidence="17">
    <location>
        <begin position="2432"/>
        <end position="2639"/>
    </location>
</feature>
<keyword evidence="8" id="KW-0560">Oxidoreductase</keyword>
<keyword evidence="6" id="KW-0156">Chromatin regulator</keyword>
<dbReference type="PROSITE" id="PS51184">
    <property type="entry name" value="JMJC"/>
    <property type="match status" value="1"/>
</dbReference>
<feature type="region of interest" description="Disordered" evidence="16">
    <location>
        <begin position="1203"/>
        <end position="1297"/>
    </location>
</feature>
<dbReference type="InterPro" id="IPR054294">
    <property type="entry name" value="DUF7030"/>
</dbReference>
<keyword evidence="9" id="KW-0408">Iron</keyword>